<name>A0ABY6RVL4_PODCO</name>
<reference evidence="2" key="1">
    <citation type="submission" date="2018-02" db="EMBL/GenBank/DDBJ databases">
        <authorList>
            <person name="Silar P."/>
        </authorList>
    </citation>
    <scope>NUCLEOTIDE SEQUENCE [LARGE SCALE GENOMIC DNA]</scope>
    <source>
        <strain evidence="2">T</strain>
    </source>
</reference>
<dbReference type="InterPro" id="IPR022036">
    <property type="entry name" value="DUF3605"/>
</dbReference>
<feature type="region of interest" description="Disordered" evidence="1">
    <location>
        <begin position="1"/>
        <end position="47"/>
    </location>
</feature>
<gene>
    <name evidence="2" type="ORF">PODCO_107490</name>
</gene>
<evidence type="ECO:0000256" key="1">
    <source>
        <dbReference type="SAM" id="MobiDB-lite"/>
    </source>
</evidence>
<sequence length="267" mass="30711">MGSTSDDPPMTSTTNTTNTTNGDATTSFPNGTNSSEEQSRKDEEDIPYWNVNVPPHLRTQTCPSYLLNLNPKDLSIISTPDSHYEIESWPTVLSKIRSYRPDLFQRIPSDLRRYHEFCYNIKQQYGSVMNFILSQRLGWEHPIIPKGDEPFECEEDVKILRNDWPYGIDGKIVHLVVWVKFELEAEGEKGDLTEKETKVVGEWVRKKFVVEGGLEEGRVVWFRNWTCLKSVKSVEHFHVMLFDPDKELVDGLTGGDVPLCERVKLSI</sequence>
<organism evidence="2 3">
    <name type="scientific">Podospora comata</name>
    <dbReference type="NCBI Taxonomy" id="48703"/>
    <lineage>
        <taxon>Eukaryota</taxon>
        <taxon>Fungi</taxon>
        <taxon>Dikarya</taxon>
        <taxon>Ascomycota</taxon>
        <taxon>Pezizomycotina</taxon>
        <taxon>Sordariomycetes</taxon>
        <taxon>Sordariomycetidae</taxon>
        <taxon>Sordariales</taxon>
        <taxon>Podosporaceae</taxon>
        <taxon>Podospora</taxon>
    </lineage>
</organism>
<dbReference type="Proteomes" id="UP000280685">
    <property type="component" value="Chromosome 1"/>
</dbReference>
<dbReference type="PANTHER" id="PTHR35020">
    <property type="entry name" value="N-ACETYLGLUCOSAMINE-INDUCED PROTEIN 1"/>
    <property type="match status" value="1"/>
</dbReference>
<feature type="compositionally biased region" description="Low complexity" evidence="1">
    <location>
        <begin position="1"/>
        <end position="27"/>
    </location>
</feature>
<evidence type="ECO:0000313" key="3">
    <source>
        <dbReference type="Proteomes" id="UP000280685"/>
    </source>
</evidence>
<dbReference type="EMBL" id="LR026964">
    <property type="protein sequence ID" value="VBB72180.1"/>
    <property type="molecule type" value="Genomic_DNA"/>
</dbReference>
<keyword evidence="3" id="KW-1185">Reference proteome</keyword>
<accession>A0ABY6RVL4</accession>
<proteinExistence type="predicted"/>
<dbReference type="Pfam" id="PF12239">
    <property type="entry name" value="DUF3605"/>
    <property type="match status" value="1"/>
</dbReference>
<evidence type="ECO:0008006" key="4">
    <source>
        <dbReference type="Google" id="ProtNLM"/>
    </source>
</evidence>
<dbReference type="PANTHER" id="PTHR35020:SF4">
    <property type="entry name" value="N-ACETYLGLUCOSAMINE-INDUCED PROTEIN 1"/>
    <property type="match status" value="1"/>
</dbReference>
<evidence type="ECO:0000313" key="2">
    <source>
        <dbReference type="EMBL" id="VBB72180.1"/>
    </source>
</evidence>
<protein>
    <recommendedName>
        <fullName evidence="4">N-acetylglucosamine-induced protein 1</fullName>
    </recommendedName>
</protein>